<dbReference type="VEuPathDB" id="FungiDB:MELLADRAFT_108668"/>
<dbReference type="InParanoid" id="F4RTV0"/>
<dbReference type="Proteomes" id="UP000001072">
    <property type="component" value="Unassembled WGS sequence"/>
</dbReference>
<protein>
    <submittedName>
        <fullName evidence="2">Uncharacterized protein</fullName>
    </submittedName>
</protein>
<gene>
    <name evidence="2" type="ORF">MELLADRAFT_108668</name>
</gene>
<name>F4RTV0_MELLP</name>
<evidence type="ECO:0000313" key="3">
    <source>
        <dbReference type="Proteomes" id="UP000001072"/>
    </source>
</evidence>
<feature type="compositionally biased region" description="Basic and acidic residues" evidence="1">
    <location>
        <begin position="136"/>
        <end position="147"/>
    </location>
</feature>
<dbReference type="OrthoDB" id="10444221at2759"/>
<dbReference type="GeneID" id="18923534"/>
<feature type="compositionally biased region" description="Basic and acidic residues" evidence="1">
    <location>
        <begin position="905"/>
        <end position="914"/>
    </location>
</feature>
<reference evidence="3" key="1">
    <citation type="journal article" date="2011" name="Proc. Natl. Acad. Sci. U.S.A.">
        <title>Obligate biotrophy features unraveled by the genomic analysis of rust fungi.</title>
        <authorList>
            <person name="Duplessis S."/>
            <person name="Cuomo C.A."/>
            <person name="Lin Y.-C."/>
            <person name="Aerts A."/>
            <person name="Tisserant E."/>
            <person name="Veneault-Fourrey C."/>
            <person name="Joly D.L."/>
            <person name="Hacquard S."/>
            <person name="Amselem J."/>
            <person name="Cantarel B.L."/>
            <person name="Chiu R."/>
            <person name="Coutinho P.M."/>
            <person name="Feau N."/>
            <person name="Field M."/>
            <person name="Frey P."/>
            <person name="Gelhaye E."/>
            <person name="Goldberg J."/>
            <person name="Grabherr M.G."/>
            <person name="Kodira C.D."/>
            <person name="Kohler A."/>
            <person name="Kuees U."/>
            <person name="Lindquist E.A."/>
            <person name="Lucas S.M."/>
            <person name="Mago R."/>
            <person name="Mauceli E."/>
            <person name="Morin E."/>
            <person name="Murat C."/>
            <person name="Pangilinan J.L."/>
            <person name="Park R."/>
            <person name="Pearson M."/>
            <person name="Quesneville H."/>
            <person name="Rouhier N."/>
            <person name="Sakthikumar S."/>
            <person name="Salamov A.A."/>
            <person name="Schmutz J."/>
            <person name="Selles B."/>
            <person name="Shapiro H."/>
            <person name="Tanguay P."/>
            <person name="Tuskan G.A."/>
            <person name="Henrissat B."/>
            <person name="Van de Peer Y."/>
            <person name="Rouze P."/>
            <person name="Ellis J.G."/>
            <person name="Dodds P.N."/>
            <person name="Schein J.E."/>
            <person name="Zhong S."/>
            <person name="Hamelin R.C."/>
            <person name="Grigoriev I.V."/>
            <person name="Szabo L.J."/>
            <person name="Martin F."/>
        </authorList>
    </citation>
    <scope>NUCLEOTIDE SEQUENCE [LARGE SCALE GENOMIC DNA]</scope>
    <source>
        <strain evidence="3">98AG31 / pathotype 3-4-7</strain>
    </source>
</reference>
<accession>F4RTV0</accession>
<dbReference type="RefSeq" id="XP_007412655.1">
    <property type="nucleotide sequence ID" value="XM_007412593.1"/>
</dbReference>
<evidence type="ECO:0000256" key="1">
    <source>
        <dbReference type="SAM" id="MobiDB-lite"/>
    </source>
</evidence>
<sequence>MFLQSKERPDAHRGEVHQQAAPFKTWTVLHYAPTAFYDPERKGLGLEKLYDLKTHHTEGLTEGLTNGAQQLDANKWVKRSIPVESFRKASDFVRDDAGGSKDVDEIERSMSLPGSSADTRSMMGPKIFDGPSSDVPDMKPGGRDIYEHAPSTSTAGSSESSITHIKAEPTIGELVTDHPEASKYDPNLDPADWYQKGLMSTFGIDGSYQGVYTRALAEIFDVMGDKNTWSLERSYKSWRVLSSLQKFDKVQFSKSQSLITKYLTPDEAGHRYELLKKGYGEFHSWISAFFQHQALGTKSESISSEAYQKISNYKPGEALLIHNYLEKNFGPSSLAAIQHLQGRLRRQNVASLLKSKKEVLEIEHVQEALNLAVEKGNEASSHEIIDALSAQARFSELRSLPRGFNQDVIEKIKSNTNKLEAMLPQWLSYKRPVSWAALPLMNDEYANRVRGFSQELHNVSPSTWEDMQSSAFGAALSKVEEDIKHFDLGNELQKREREIDEAAKIVSGVGFVGEEHLLAWITIQQAKNEHWRVKSSVQGWEAGIYHAGNYVTQTQIQHIEKLIEHDCYKAFGLHSLKTFDKYDHPSFDQVAKLQETMKIVKSVKPKLIDNAIFKISRQLGPEMFDIKSKAIKRAEVHTMLVNRWKEHQEVLLRRFFASPENGHEVLNMFRFGSFLKLHEVFPTFSTSKDVDRNEMLSSYAALSPKHLDELENLLGRSPIEGEESRGPNDYIKQAGRRLKFATSKDGQLLKKWKNNEPKSWLYYGMNFEMLTEFTKYLKVDGAGRAKLSTLDIPAEKLVDWQGSIEEEWMNEAVAKISRGEGPYKIKPLPLPMPKIQKFNLLHINTKAPIVVSNEDKIGLTSTFLSRSKTDLGLGKLSSWKSWKKGSNLSDKKVNSDEGSSSRRPLLKDDSGDEI</sequence>
<feature type="region of interest" description="Disordered" evidence="1">
    <location>
        <begin position="129"/>
        <end position="162"/>
    </location>
</feature>
<feature type="region of interest" description="Disordered" evidence="1">
    <location>
        <begin position="880"/>
        <end position="914"/>
    </location>
</feature>
<dbReference type="EMBL" id="GL883120">
    <property type="protein sequence ID" value="EGG04194.1"/>
    <property type="molecule type" value="Genomic_DNA"/>
</dbReference>
<dbReference type="KEGG" id="mlr:MELLADRAFT_108668"/>
<feature type="compositionally biased region" description="Low complexity" evidence="1">
    <location>
        <begin position="151"/>
        <end position="162"/>
    </location>
</feature>
<dbReference type="HOGENOM" id="CLU_318332_0_0_1"/>
<dbReference type="AlphaFoldDB" id="F4RTV0"/>
<keyword evidence="3" id="KW-1185">Reference proteome</keyword>
<organism evidence="3">
    <name type="scientific">Melampsora larici-populina (strain 98AG31 / pathotype 3-4-7)</name>
    <name type="common">Poplar leaf rust fungus</name>
    <dbReference type="NCBI Taxonomy" id="747676"/>
    <lineage>
        <taxon>Eukaryota</taxon>
        <taxon>Fungi</taxon>
        <taxon>Dikarya</taxon>
        <taxon>Basidiomycota</taxon>
        <taxon>Pucciniomycotina</taxon>
        <taxon>Pucciniomycetes</taxon>
        <taxon>Pucciniales</taxon>
        <taxon>Melampsoraceae</taxon>
        <taxon>Melampsora</taxon>
    </lineage>
</organism>
<proteinExistence type="predicted"/>
<evidence type="ECO:0000313" key="2">
    <source>
        <dbReference type="EMBL" id="EGG04194.1"/>
    </source>
</evidence>